<proteinExistence type="predicted"/>
<accession>A0ABU3P605</accession>
<dbReference type="InterPro" id="IPR011990">
    <property type="entry name" value="TPR-like_helical_dom_sf"/>
</dbReference>
<organism evidence="1 2">
    <name type="scientific">Anaeroselena agilis</name>
    <dbReference type="NCBI Taxonomy" id="3063788"/>
    <lineage>
        <taxon>Bacteria</taxon>
        <taxon>Bacillati</taxon>
        <taxon>Bacillota</taxon>
        <taxon>Negativicutes</taxon>
        <taxon>Acetonemataceae</taxon>
        <taxon>Anaeroselena</taxon>
    </lineage>
</organism>
<comment type="caution">
    <text evidence="1">The sequence shown here is derived from an EMBL/GenBank/DDBJ whole genome shotgun (WGS) entry which is preliminary data.</text>
</comment>
<protein>
    <submittedName>
        <fullName evidence="1">DUF2225 domain-containing protein</fullName>
    </submittedName>
</protein>
<evidence type="ECO:0000313" key="1">
    <source>
        <dbReference type="EMBL" id="MDT8903561.1"/>
    </source>
</evidence>
<evidence type="ECO:0000313" key="2">
    <source>
        <dbReference type="Proteomes" id="UP001254848"/>
    </source>
</evidence>
<sequence length="237" mass="27128">MADILYTVEKACVMCDKRFSVTKVRNRLSMLKQDSDFCTYYKEVNPYYYSVWVCPHCGYAAQDTYFEEQPAKMAAVKTFLSGRDVKVNFSGERTRQEAVTTYKLAIFFADMAGTLPSRQAGLYLKLAWLYREGGLPDEEKTMLDQAREHYELAFLKERLPIGNMSQLTLEYLIGELLRRTGRLPEALNYLGKVVGNPQAKNEKRVLELAREAWTLAREARKEQAAEKSGADDEQPGT</sequence>
<dbReference type="RefSeq" id="WP_413782016.1">
    <property type="nucleotide sequence ID" value="NZ_JAUOZS010000001.1"/>
</dbReference>
<gene>
    <name evidence="1" type="ORF">Q4T40_20230</name>
</gene>
<dbReference type="EMBL" id="JAUOZS010000001">
    <property type="protein sequence ID" value="MDT8903561.1"/>
    <property type="molecule type" value="Genomic_DNA"/>
</dbReference>
<name>A0ABU3P605_9FIRM</name>
<dbReference type="Pfam" id="PF09986">
    <property type="entry name" value="DUF2225"/>
    <property type="match status" value="1"/>
</dbReference>
<dbReference type="Proteomes" id="UP001254848">
    <property type="component" value="Unassembled WGS sequence"/>
</dbReference>
<dbReference type="Gene3D" id="1.25.40.10">
    <property type="entry name" value="Tetratricopeptide repeat domain"/>
    <property type="match status" value="1"/>
</dbReference>
<dbReference type="SUPFAM" id="SSF48452">
    <property type="entry name" value="TPR-like"/>
    <property type="match status" value="1"/>
</dbReference>
<dbReference type="InterPro" id="IPR018708">
    <property type="entry name" value="DUF2225"/>
</dbReference>
<reference evidence="1 2" key="1">
    <citation type="submission" date="2023-07" db="EMBL/GenBank/DDBJ databases">
        <title>The novel representative of Negativicutes class, Anaeroselena agilis gen. nov. sp. nov.</title>
        <authorList>
            <person name="Prokofeva M.I."/>
            <person name="Elcheninov A.G."/>
            <person name="Klyukina A."/>
            <person name="Kublanov I.V."/>
            <person name="Frolov E.N."/>
            <person name="Podosokorskaya O.A."/>
        </authorList>
    </citation>
    <scope>NUCLEOTIDE SEQUENCE [LARGE SCALE GENOMIC DNA]</scope>
    <source>
        <strain evidence="1 2">4137-cl</strain>
    </source>
</reference>
<keyword evidence="2" id="KW-1185">Reference proteome</keyword>